<name>A0A5J6MFZ3_9PROT</name>
<dbReference type="InterPro" id="IPR001647">
    <property type="entry name" value="HTH_TetR"/>
</dbReference>
<dbReference type="PANTHER" id="PTHR47506">
    <property type="entry name" value="TRANSCRIPTIONAL REGULATORY PROTEIN"/>
    <property type="match status" value="1"/>
</dbReference>
<dbReference type="PANTHER" id="PTHR47506:SF7">
    <property type="entry name" value="TRANSCRIPTIONAL REGULATORY PROTEIN"/>
    <property type="match status" value="1"/>
</dbReference>
<dbReference type="InterPro" id="IPR036271">
    <property type="entry name" value="Tet_transcr_reg_TetR-rel_C_sf"/>
</dbReference>
<feature type="domain" description="HTH tetR-type" evidence="5">
    <location>
        <begin position="35"/>
        <end position="95"/>
    </location>
</feature>
<dbReference type="GO" id="GO:0003677">
    <property type="term" value="F:DNA binding"/>
    <property type="evidence" value="ECO:0007669"/>
    <property type="project" value="UniProtKB-UniRule"/>
</dbReference>
<keyword evidence="3" id="KW-0804">Transcription</keyword>
<dbReference type="PRINTS" id="PR00455">
    <property type="entry name" value="HTHTETR"/>
</dbReference>
<dbReference type="PROSITE" id="PS50977">
    <property type="entry name" value="HTH_TETR_2"/>
    <property type="match status" value="1"/>
</dbReference>
<dbReference type="KEGG" id="htq:FRZ44_16560"/>
<evidence type="ECO:0000313" key="7">
    <source>
        <dbReference type="Proteomes" id="UP000326202"/>
    </source>
</evidence>
<evidence type="ECO:0000256" key="3">
    <source>
        <dbReference type="ARBA" id="ARBA00023163"/>
    </source>
</evidence>
<feature type="DNA-binding region" description="H-T-H motif" evidence="4">
    <location>
        <begin position="58"/>
        <end position="77"/>
    </location>
</feature>
<dbReference type="Pfam" id="PF00440">
    <property type="entry name" value="TetR_N"/>
    <property type="match status" value="1"/>
</dbReference>
<dbReference type="InterPro" id="IPR009057">
    <property type="entry name" value="Homeodomain-like_sf"/>
</dbReference>
<dbReference type="Gene3D" id="1.10.10.60">
    <property type="entry name" value="Homeodomain-like"/>
    <property type="match status" value="1"/>
</dbReference>
<reference evidence="6 7" key="1">
    <citation type="submission" date="2019-08" db="EMBL/GenBank/DDBJ databases">
        <title>Hyperibacter terrae gen. nov., sp. nov. and Hyperibacter viscosus sp. nov., two new members in the family Rhodospirillaceae isolated from the rhizosphere of Hypericum perforatum.</title>
        <authorList>
            <person name="Noviana Z."/>
        </authorList>
    </citation>
    <scope>NUCLEOTIDE SEQUENCE [LARGE SCALE GENOMIC DNA]</scope>
    <source>
        <strain evidence="6 7">R5913</strain>
    </source>
</reference>
<protein>
    <submittedName>
        <fullName evidence="6">TetR family transcriptional regulator</fullName>
    </submittedName>
</protein>
<dbReference type="SUPFAM" id="SSF48498">
    <property type="entry name" value="Tetracyclin repressor-like, C-terminal domain"/>
    <property type="match status" value="1"/>
</dbReference>
<keyword evidence="7" id="KW-1185">Reference proteome</keyword>
<evidence type="ECO:0000256" key="1">
    <source>
        <dbReference type="ARBA" id="ARBA00023015"/>
    </source>
</evidence>
<keyword evidence="2 4" id="KW-0238">DNA-binding</keyword>
<dbReference type="AlphaFoldDB" id="A0A5J6MFZ3"/>
<dbReference type="Gene3D" id="1.10.357.10">
    <property type="entry name" value="Tetracycline Repressor, domain 2"/>
    <property type="match status" value="1"/>
</dbReference>
<sequence length="217" mass="23387">MSIIIIEYMMAIIYIVKPTDVTLERPMKVSREQAARNRERVLAAAAKLFRERGFEGVGVADVMHRAGLTHGGFYGQFASKEELAAEAYARAIAETVARWDKLADRPGGKPLSALMQAYLSPRHRDDPGLGCLLSALGPEVARQSPAIRRSVTEGFRTLIDRLTGLIPGRSAAAKRKRALAVFSSLVGAMVLARAVDDPALSEEILQAMSASLAPAAS</sequence>
<dbReference type="Proteomes" id="UP000326202">
    <property type="component" value="Chromosome"/>
</dbReference>
<evidence type="ECO:0000256" key="4">
    <source>
        <dbReference type="PROSITE-ProRule" id="PRU00335"/>
    </source>
</evidence>
<evidence type="ECO:0000259" key="5">
    <source>
        <dbReference type="PROSITE" id="PS50977"/>
    </source>
</evidence>
<evidence type="ECO:0000256" key="2">
    <source>
        <dbReference type="ARBA" id="ARBA00023125"/>
    </source>
</evidence>
<evidence type="ECO:0000313" key="6">
    <source>
        <dbReference type="EMBL" id="QEX16363.1"/>
    </source>
</evidence>
<organism evidence="6 7">
    <name type="scientific">Hypericibacter terrae</name>
    <dbReference type="NCBI Taxonomy" id="2602015"/>
    <lineage>
        <taxon>Bacteria</taxon>
        <taxon>Pseudomonadati</taxon>
        <taxon>Pseudomonadota</taxon>
        <taxon>Alphaproteobacteria</taxon>
        <taxon>Rhodospirillales</taxon>
        <taxon>Dongiaceae</taxon>
        <taxon>Hypericibacter</taxon>
    </lineage>
</organism>
<accession>A0A5J6MFZ3</accession>
<dbReference type="SUPFAM" id="SSF46689">
    <property type="entry name" value="Homeodomain-like"/>
    <property type="match status" value="1"/>
</dbReference>
<proteinExistence type="predicted"/>
<gene>
    <name evidence="6" type="ORF">FRZ44_16560</name>
</gene>
<keyword evidence="1" id="KW-0805">Transcription regulation</keyword>
<dbReference type="EMBL" id="CP042906">
    <property type="protein sequence ID" value="QEX16363.1"/>
    <property type="molecule type" value="Genomic_DNA"/>
</dbReference>